<feature type="region of interest" description="Disordered" evidence="4">
    <location>
        <begin position="453"/>
        <end position="474"/>
    </location>
</feature>
<name>A0A139AM33_GONPJ</name>
<evidence type="ECO:0000313" key="7">
    <source>
        <dbReference type="Proteomes" id="UP000070544"/>
    </source>
</evidence>
<accession>A0A139AM33</accession>
<reference evidence="6 7" key="1">
    <citation type="journal article" date="2015" name="Genome Biol. Evol.">
        <title>Phylogenomic analyses indicate that early fungi evolved digesting cell walls of algal ancestors of land plants.</title>
        <authorList>
            <person name="Chang Y."/>
            <person name="Wang S."/>
            <person name="Sekimoto S."/>
            <person name="Aerts A.L."/>
            <person name="Choi C."/>
            <person name="Clum A."/>
            <person name="LaButti K.M."/>
            <person name="Lindquist E.A."/>
            <person name="Yee Ngan C."/>
            <person name="Ohm R.A."/>
            <person name="Salamov A.A."/>
            <person name="Grigoriev I.V."/>
            <person name="Spatafora J.W."/>
            <person name="Berbee M.L."/>
        </authorList>
    </citation>
    <scope>NUCLEOTIDE SEQUENCE [LARGE SCALE GENOMIC DNA]</scope>
    <source>
        <strain evidence="6 7">JEL478</strain>
    </source>
</reference>
<evidence type="ECO:0000313" key="6">
    <source>
        <dbReference type="EMBL" id="KXS17837.1"/>
    </source>
</evidence>
<sequence length="508" mass="55334">MSTTLNPELIDAELIDAVEAGSEADVKRLIEAGAIPDARKRVTLRAQALIGHHSYEWKEDTVQCESALVLAILHARVAVVKVLLEKGARVNGEVDWRVGNRYGSGNWTKEQWRRQRWERTTSFPSALALAIGGGGTATLYDGGKYYSPPFFPSGELKINLRGGAVRVNYPATEEDAHVKFTVQPNVEIVRLLLAYGARVTNVEINAARLKPNLDFIRTLESHQHSPIPRPVPPGPSPLEQANAAHAAQVQDLTARIEAAESRAVVAEGKAEEKASQLAESRRTIALVQAQNTALQAENMALRTEKGALALQVTSLRTRVTTLDQDVGTLRDRNTSLHQENSNLNFHNTTLHREIVSLSHAQTSPQAPGRPSRNKGRVMFAIASYMRQEDDEIEFNAGDELFVILEFADGWARGVHMSTTTVGYFPISYVETNPPFGPPSQNDPPPTTIRLESRAQLNAPRTTPTSPRAWDFSGDVAGPPVAAEVRVESAILLTPEPGVDTVAIGGASA</sequence>
<dbReference type="Pfam" id="PF00018">
    <property type="entry name" value="SH3_1"/>
    <property type="match status" value="1"/>
</dbReference>
<keyword evidence="3" id="KW-0175">Coiled coil</keyword>
<dbReference type="GO" id="GO:0005829">
    <property type="term" value="C:cytosol"/>
    <property type="evidence" value="ECO:0007669"/>
    <property type="project" value="TreeGrafter"/>
</dbReference>
<keyword evidence="1 2" id="KW-0728">SH3 domain</keyword>
<protein>
    <recommendedName>
        <fullName evidence="5">SH3 domain-containing protein</fullName>
    </recommendedName>
</protein>
<dbReference type="STRING" id="1344416.A0A139AM33"/>
<proteinExistence type="predicted"/>
<dbReference type="GO" id="GO:0051017">
    <property type="term" value="P:actin filament bundle assembly"/>
    <property type="evidence" value="ECO:0007669"/>
    <property type="project" value="TreeGrafter"/>
</dbReference>
<feature type="coiled-coil region" evidence="3">
    <location>
        <begin position="242"/>
        <end position="304"/>
    </location>
</feature>
<dbReference type="Gene3D" id="2.30.30.40">
    <property type="entry name" value="SH3 Domains"/>
    <property type="match status" value="1"/>
</dbReference>
<dbReference type="PROSITE" id="PS50002">
    <property type="entry name" value="SH3"/>
    <property type="match status" value="1"/>
</dbReference>
<keyword evidence="7" id="KW-1185">Reference proteome</keyword>
<dbReference type="GO" id="GO:0005654">
    <property type="term" value="C:nucleoplasm"/>
    <property type="evidence" value="ECO:0007669"/>
    <property type="project" value="TreeGrafter"/>
</dbReference>
<evidence type="ECO:0000259" key="5">
    <source>
        <dbReference type="PROSITE" id="PS50002"/>
    </source>
</evidence>
<dbReference type="InterPro" id="IPR001452">
    <property type="entry name" value="SH3_domain"/>
</dbReference>
<evidence type="ECO:0000256" key="3">
    <source>
        <dbReference type="SAM" id="Coils"/>
    </source>
</evidence>
<dbReference type="OrthoDB" id="19092at2759"/>
<dbReference type="EMBL" id="KQ965745">
    <property type="protein sequence ID" value="KXS17837.1"/>
    <property type="molecule type" value="Genomic_DNA"/>
</dbReference>
<organism evidence="6 7">
    <name type="scientific">Gonapodya prolifera (strain JEL478)</name>
    <name type="common">Monoblepharis prolifera</name>
    <dbReference type="NCBI Taxonomy" id="1344416"/>
    <lineage>
        <taxon>Eukaryota</taxon>
        <taxon>Fungi</taxon>
        <taxon>Fungi incertae sedis</taxon>
        <taxon>Chytridiomycota</taxon>
        <taxon>Chytridiomycota incertae sedis</taxon>
        <taxon>Monoblepharidomycetes</taxon>
        <taxon>Monoblepharidales</taxon>
        <taxon>Gonapodyaceae</taxon>
        <taxon>Gonapodya</taxon>
    </lineage>
</organism>
<feature type="compositionally biased region" description="Polar residues" evidence="4">
    <location>
        <begin position="454"/>
        <end position="465"/>
    </location>
</feature>
<feature type="domain" description="SH3" evidence="5">
    <location>
        <begin position="373"/>
        <end position="434"/>
    </location>
</feature>
<evidence type="ECO:0000256" key="1">
    <source>
        <dbReference type="ARBA" id="ARBA00022443"/>
    </source>
</evidence>
<dbReference type="GO" id="GO:0051764">
    <property type="term" value="P:actin crosslink formation"/>
    <property type="evidence" value="ECO:0007669"/>
    <property type="project" value="TreeGrafter"/>
</dbReference>
<evidence type="ECO:0000256" key="4">
    <source>
        <dbReference type="SAM" id="MobiDB-lite"/>
    </source>
</evidence>
<dbReference type="SUPFAM" id="SSF50044">
    <property type="entry name" value="SH3-domain"/>
    <property type="match status" value="1"/>
</dbReference>
<dbReference type="GO" id="GO:0030838">
    <property type="term" value="P:positive regulation of actin filament polymerization"/>
    <property type="evidence" value="ECO:0007669"/>
    <property type="project" value="TreeGrafter"/>
</dbReference>
<dbReference type="SUPFAM" id="SSF48403">
    <property type="entry name" value="Ankyrin repeat"/>
    <property type="match status" value="1"/>
</dbReference>
<dbReference type="InterPro" id="IPR036028">
    <property type="entry name" value="SH3-like_dom_sf"/>
</dbReference>
<dbReference type="Gene3D" id="1.25.40.20">
    <property type="entry name" value="Ankyrin repeat-containing domain"/>
    <property type="match status" value="1"/>
</dbReference>
<dbReference type="PANTHER" id="PTHR14206">
    <property type="entry name" value="BRAIN-SPECIFIC ANGIOGENESIS INHIBITOR 1-ASSOCIATED PROTEIN 2"/>
    <property type="match status" value="1"/>
</dbReference>
<dbReference type="InterPro" id="IPR036770">
    <property type="entry name" value="Ankyrin_rpt-contain_sf"/>
</dbReference>
<gene>
    <name evidence="6" type="ORF">M427DRAFT_54414</name>
</gene>
<evidence type="ECO:0000256" key="2">
    <source>
        <dbReference type="PROSITE-ProRule" id="PRU00192"/>
    </source>
</evidence>
<dbReference type="InterPro" id="IPR027681">
    <property type="entry name" value="IRSp53/IRTKS/Pinkbar"/>
</dbReference>
<dbReference type="SMART" id="SM00326">
    <property type="entry name" value="SH3"/>
    <property type="match status" value="1"/>
</dbReference>
<dbReference type="AlphaFoldDB" id="A0A139AM33"/>
<dbReference type="Proteomes" id="UP000070544">
    <property type="component" value="Unassembled WGS sequence"/>
</dbReference>
<dbReference type="PANTHER" id="PTHR14206:SF7">
    <property type="entry name" value="INSULIN RECEPTOR SUBSTRATE 53 KDA, ISOFORM A"/>
    <property type="match status" value="1"/>
</dbReference>